<sequence length="187" mass="21027">MRTFWHVWKRWTSSSPPTKRSPQPKPRWPRTWVGRAPTWTGCGRCWPGCPCLPRFDGGRLVLAVDVSPWLRSDATCSAERLFCHVHGRAKTASQFTPGWPYSFARSTTAGRPVLDRDPERGPARHGMARPSGRRDRVHRRPVAGPSTHRRGPVADRGPTYRDRQPSRRSGTSAATSPARPSYPAPSR</sequence>
<protein>
    <recommendedName>
        <fullName evidence="2">Transposase IS701-like DDE domain-containing protein</fullName>
    </recommendedName>
</protein>
<dbReference type="AlphaFoldDB" id="A0A5P2CWC4"/>
<evidence type="ECO:0000313" key="3">
    <source>
        <dbReference type="EMBL" id="QES46580.1"/>
    </source>
</evidence>
<feature type="domain" description="Transposase IS701-like DDE" evidence="2">
    <location>
        <begin position="52"/>
        <end position="116"/>
    </location>
</feature>
<reference evidence="3 4" key="1">
    <citation type="submission" date="2018-05" db="EMBL/GenBank/DDBJ databases">
        <title>Streptomyces venezuelae.</title>
        <authorList>
            <person name="Kim W."/>
            <person name="Lee N."/>
            <person name="Cho B.-K."/>
        </authorList>
    </citation>
    <scope>NUCLEOTIDE SEQUENCE [LARGE SCALE GENOMIC DNA]</scope>
    <source>
        <strain evidence="3 4">ATCC 21782</strain>
    </source>
</reference>
<dbReference type="OrthoDB" id="3339508at2"/>
<organism evidence="3 4">
    <name type="scientific">Streptomyces venezuelae</name>
    <dbReference type="NCBI Taxonomy" id="54571"/>
    <lineage>
        <taxon>Bacteria</taxon>
        <taxon>Bacillati</taxon>
        <taxon>Actinomycetota</taxon>
        <taxon>Actinomycetes</taxon>
        <taxon>Kitasatosporales</taxon>
        <taxon>Streptomycetaceae</taxon>
        <taxon>Streptomyces</taxon>
    </lineage>
</organism>
<gene>
    <name evidence="3" type="ORF">DEJ50_00670</name>
</gene>
<evidence type="ECO:0000259" key="2">
    <source>
        <dbReference type="Pfam" id="PF13546"/>
    </source>
</evidence>
<proteinExistence type="predicted"/>
<name>A0A5P2CWC4_STRVZ</name>
<dbReference type="InterPro" id="IPR038721">
    <property type="entry name" value="IS701-like_DDE_dom"/>
</dbReference>
<accession>A0A5P2CWC4</accession>
<dbReference type="EMBL" id="CP029190">
    <property type="protein sequence ID" value="QES46580.1"/>
    <property type="molecule type" value="Genomic_DNA"/>
</dbReference>
<evidence type="ECO:0000256" key="1">
    <source>
        <dbReference type="SAM" id="MobiDB-lite"/>
    </source>
</evidence>
<feature type="compositionally biased region" description="Basic and acidic residues" evidence="1">
    <location>
        <begin position="113"/>
        <end position="122"/>
    </location>
</feature>
<feature type="region of interest" description="Disordered" evidence="1">
    <location>
        <begin position="106"/>
        <end position="187"/>
    </location>
</feature>
<evidence type="ECO:0000313" key="4">
    <source>
        <dbReference type="Proteomes" id="UP000325211"/>
    </source>
</evidence>
<dbReference type="Pfam" id="PF13546">
    <property type="entry name" value="DDE_5"/>
    <property type="match status" value="1"/>
</dbReference>
<feature type="compositionally biased region" description="Low complexity" evidence="1">
    <location>
        <begin position="167"/>
        <end position="179"/>
    </location>
</feature>
<dbReference type="Proteomes" id="UP000325211">
    <property type="component" value="Chromosome"/>
</dbReference>
<feature type="compositionally biased region" description="Basic residues" evidence="1">
    <location>
        <begin position="135"/>
        <end position="151"/>
    </location>
</feature>